<name>A0A0D3I5R0_EMIH1</name>
<sequence>AVLLTVLGSAANNIGKVLQKEATKDLPQLSLSKAVMRRYAGSRLWRIGLLADVGGALCLLAALSMAPVSLIQPVSGCGMAILAVFSHFYLREELQANERAGVVVAMAGS</sequence>
<keyword evidence="2 5" id="KW-0812">Transmembrane</keyword>
<dbReference type="Proteomes" id="UP000013827">
    <property type="component" value="Unassembled WGS sequence"/>
</dbReference>
<dbReference type="HOGENOM" id="CLU_2190833_0_0_1"/>
<evidence type="ECO:0000313" key="7">
    <source>
        <dbReference type="Proteomes" id="UP000013827"/>
    </source>
</evidence>
<evidence type="ECO:0008006" key="8">
    <source>
        <dbReference type="Google" id="ProtNLM"/>
    </source>
</evidence>
<dbReference type="Gene3D" id="1.10.3730.20">
    <property type="match status" value="1"/>
</dbReference>
<dbReference type="SUPFAM" id="SSF103481">
    <property type="entry name" value="Multidrug resistance efflux transporter EmrE"/>
    <property type="match status" value="1"/>
</dbReference>
<evidence type="ECO:0000313" key="6">
    <source>
        <dbReference type="EnsemblProtists" id="EOD06595"/>
    </source>
</evidence>
<protein>
    <recommendedName>
        <fullName evidence="8">Magnesium transporter</fullName>
    </recommendedName>
</protein>
<evidence type="ECO:0000256" key="4">
    <source>
        <dbReference type="ARBA" id="ARBA00023136"/>
    </source>
</evidence>
<keyword evidence="3 5" id="KW-1133">Transmembrane helix</keyword>
<evidence type="ECO:0000256" key="3">
    <source>
        <dbReference type="ARBA" id="ARBA00022989"/>
    </source>
</evidence>
<reference evidence="6" key="2">
    <citation type="submission" date="2024-10" db="UniProtKB">
        <authorList>
            <consortium name="EnsemblProtists"/>
        </authorList>
    </citation>
    <scope>IDENTIFICATION</scope>
</reference>
<dbReference type="RefSeq" id="XP_005774487.1">
    <property type="nucleotide sequence ID" value="XM_005774430.1"/>
</dbReference>
<proteinExistence type="predicted"/>
<dbReference type="PaxDb" id="2903-EOD06595"/>
<dbReference type="GO" id="GO:0016020">
    <property type="term" value="C:membrane"/>
    <property type="evidence" value="ECO:0007669"/>
    <property type="project" value="UniProtKB-SubCell"/>
</dbReference>
<dbReference type="eggNOG" id="ENOG502QSWV">
    <property type="taxonomic scope" value="Eukaryota"/>
</dbReference>
<dbReference type="InterPro" id="IPR008521">
    <property type="entry name" value="Mg_trans_NIPA"/>
</dbReference>
<dbReference type="AlphaFoldDB" id="A0A0D3I5R0"/>
<evidence type="ECO:0000256" key="2">
    <source>
        <dbReference type="ARBA" id="ARBA00022692"/>
    </source>
</evidence>
<accession>A0A0D3I5R0</accession>
<dbReference type="GO" id="GO:0015095">
    <property type="term" value="F:magnesium ion transmembrane transporter activity"/>
    <property type="evidence" value="ECO:0007669"/>
    <property type="project" value="InterPro"/>
</dbReference>
<keyword evidence="7" id="KW-1185">Reference proteome</keyword>
<dbReference type="EnsemblProtists" id="EOD22058">
    <property type="protein sequence ID" value="EOD22058"/>
    <property type="gene ID" value="EMIHUDRAFT_55094"/>
</dbReference>
<dbReference type="EnsemblProtists" id="EOD06595">
    <property type="protein sequence ID" value="EOD06595"/>
    <property type="gene ID" value="EMIHUDRAFT_55258"/>
</dbReference>
<keyword evidence="4 5" id="KW-0472">Membrane</keyword>
<reference evidence="7" key="1">
    <citation type="journal article" date="2013" name="Nature">
        <title>Pan genome of the phytoplankton Emiliania underpins its global distribution.</title>
        <authorList>
            <person name="Read B.A."/>
            <person name="Kegel J."/>
            <person name="Klute M.J."/>
            <person name="Kuo A."/>
            <person name="Lefebvre S.C."/>
            <person name="Maumus F."/>
            <person name="Mayer C."/>
            <person name="Miller J."/>
            <person name="Monier A."/>
            <person name="Salamov A."/>
            <person name="Young J."/>
            <person name="Aguilar M."/>
            <person name="Claverie J.M."/>
            <person name="Frickenhaus S."/>
            <person name="Gonzalez K."/>
            <person name="Herman E.K."/>
            <person name="Lin Y.C."/>
            <person name="Napier J."/>
            <person name="Ogata H."/>
            <person name="Sarno A.F."/>
            <person name="Shmutz J."/>
            <person name="Schroeder D."/>
            <person name="de Vargas C."/>
            <person name="Verret F."/>
            <person name="von Dassow P."/>
            <person name="Valentin K."/>
            <person name="Van de Peer Y."/>
            <person name="Wheeler G."/>
            <person name="Dacks J.B."/>
            <person name="Delwiche C.F."/>
            <person name="Dyhrman S.T."/>
            <person name="Glockner G."/>
            <person name="John U."/>
            <person name="Richards T."/>
            <person name="Worden A.Z."/>
            <person name="Zhang X."/>
            <person name="Grigoriev I.V."/>
            <person name="Allen A.E."/>
            <person name="Bidle K."/>
            <person name="Borodovsky M."/>
            <person name="Bowler C."/>
            <person name="Brownlee C."/>
            <person name="Cock J.M."/>
            <person name="Elias M."/>
            <person name="Gladyshev V.N."/>
            <person name="Groth M."/>
            <person name="Guda C."/>
            <person name="Hadaegh A."/>
            <person name="Iglesias-Rodriguez M.D."/>
            <person name="Jenkins J."/>
            <person name="Jones B.M."/>
            <person name="Lawson T."/>
            <person name="Leese F."/>
            <person name="Lindquist E."/>
            <person name="Lobanov A."/>
            <person name="Lomsadze A."/>
            <person name="Malik S.B."/>
            <person name="Marsh M.E."/>
            <person name="Mackinder L."/>
            <person name="Mock T."/>
            <person name="Mueller-Roeber B."/>
            <person name="Pagarete A."/>
            <person name="Parker M."/>
            <person name="Probert I."/>
            <person name="Quesneville H."/>
            <person name="Raines C."/>
            <person name="Rensing S.A."/>
            <person name="Riano-Pachon D.M."/>
            <person name="Richier S."/>
            <person name="Rokitta S."/>
            <person name="Shiraiwa Y."/>
            <person name="Soanes D.M."/>
            <person name="van der Giezen M."/>
            <person name="Wahlund T.M."/>
            <person name="Williams B."/>
            <person name="Wilson W."/>
            <person name="Wolfe G."/>
            <person name="Wurch L.L."/>
        </authorList>
    </citation>
    <scope>NUCLEOTIDE SEQUENCE</scope>
</reference>
<feature type="transmembrane region" description="Helical" evidence="5">
    <location>
        <begin position="70"/>
        <end position="90"/>
    </location>
</feature>
<dbReference type="KEGG" id="ehx:EMIHUDRAFT_55094"/>
<evidence type="ECO:0000256" key="5">
    <source>
        <dbReference type="SAM" id="Phobius"/>
    </source>
</evidence>
<comment type="subcellular location">
    <subcellularLocation>
        <location evidence="1">Membrane</location>
        <topology evidence="1">Multi-pass membrane protein</topology>
    </subcellularLocation>
</comment>
<dbReference type="KEGG" id="ehx:EMIHUDRAFT_55258"/>
<dbReference type="GeneID" id="17267598"/>
<evidence type="ECO:0000256" key="1">
    <source>
        <dbReference type="ARBA" id="ARBA00004141"/>
    </source>
</evidence>
<dbReference type="PANTHER" id="PTHR12570">
    <property type="match status" value="1"/>
</dbReference>
<dbReference type="PANTHER" id="PTHR12570:SF65">
    <property type="entry name" value="MAGNESIUM TRANSPORTER NIPA9-RELATED"/>
    <property type="match status" value="1"/>
</dbReference>
<dbReference type="GeneID" id="17252730"/>
<organism evidence="6 7">
    <name type="scientific">Emiliania huxleyi (strain CCMP1516)</name>
    <dbReference type="NCBI Taxonomy" id="280463"/>
    <lineage>
        <taxon>Eukaryota</taxon>
        <taxon>Haptista</taxon>
        <taxon>Haptophyta</taxon>
        <taxon>Prymnesiophyceae</taxon>
        <taxon>Isochrysidales</taxon>
        <taxon>Noelaerhabdaceae</taxon>
        <taxon>Emiliania</taxon>
    </lineage>
</organism>
<dbReference type="RefSeq" id="XP_005759024.1">
    <property type="nucleotide sequence ID" value="XM_005758967.1"/>
</dbReference>
<feature type="transmembrane region" description="Helical" evidence="5">
    <location>
        <begin position="44"/>
        <end position="64"/>
    </location>
</feature>
<dbReference type="InterPro" id="IPR037185">
    <property type="entry name" value="EmrE-like"/>
</dbReference>
<dbReference type="Pfam" id="PF05653">
    <property type="entry name" value="Mg_trans_NIPA"/>
    <property type="match status" value="1"/>
</dbReference>